<dbReference type="Pfam" id="PF00069">
    <property type="entry name" value="Pkinase"/>
    <property type="match status" value="1"/>
</dbReference>
<dbReference type="InterPro" id="IPR003609">
    <property type="entry name" value="Pan_app"/>
</dbReference>
<dbReference type="FunFam" id="3.30.200.20:FF:000250">
    <property type="entry name" value="Serine/threonine-protein kinase"/>
    <property type="match status" value="1"/>
</dbReference>
<dbReference type="InterPro" id="IPR017441">
    <property type="entry name" value="Protein_kinase_ATP_BS"/>
</dbReference>
<feature type="domain" description="Apple" evidence="23">
    <location>
        <begin position="336"/>
        <end position="422"/>
    </location>
</feature>
<feature type="chain" id="PRO_5035915971" description="Receptor-like serine/threonine-protein kinase" evidence="20">
    <location>
        <begin position="25"/>
        <end position="773"/>
    </location>
</feature>
<comment type="caution">
    <text evidence="24">The sequence shown here is derived from an EMBL/GenBank/DDBJ whole genome shotgun (WGS) entry which is preliminary data.</text>
</comment>
<dbReference type="PANTHER" id="PTHR47974">
    <property type="entry name" value="OS07G0415500 PROTEIN"/>
    <property type="match status" value="1"/>
</dbReference>
<evidence type="ECO:0000259" key="22">
    <source>
        <dbReference type="PROSITE" id="PS50927"/>
    </source>
</evidence>
<dbReference type="SUPFAM" id="SSF51110">
    <property type="entry name" value="alpha-D-mannose-specific plant lectins"/>
    <property type="match status" value="1"/>
</dbReference>
<feature type="binding site" evidence="18">
    <location>
        <position position="506"/>
    </location>
    <ligand>
        <name>ATP</name>
        <dbReference type="ChEBI" id="CHEBI:30616"/>
    </ligand>
</feature>
<dbReference type="PROSITE" id="PS00107">
    <property type="entry name" value="PROTEIN_KINASE_ATP"/>
    <property type="match status" value="1"/>
</dbReference>
<evidence type="ECO:0000256" key="5">
    <source>
        <dbReference type="ARBA" id="ARBA00022692"/>
    </source>
</evidence>
<feature type="domain" description="Bulb-type lectin" evidence="22">
    <location>
        <begin position="25"/>
        <end position="155"/>
    </location>
</feature>
<gene>
    <name evidence="24" type="ORF">PVAP13_9KG075601</name>
</gene>
<dbReference type="GO" id="GO:0004674">
    <property type="term" value="F:protein serine/threonine kinase activity"/>
    <property type="evidence" value="ECO:0007669"/>
    <property type="project" value="UniProtKB-KW"/>
</dbReference>
<evidence type="ECO:0000259" key="21">
    <source>
        <dbReference type="PROSITE" id="PS50011"/>
    </source>
</evidence>
<evidence type="ECO:0000256" key="4">
    <source>
        <dbReference type="ARBA" id="ARBA00022679"/>
    </source>
</evidence>
<dbReference type="SMART" id="SM00220">
    <property type="entry name" value="S_TKc"/>
    <property type="match status" value="1"/>
</dbReference>
<keyword evidence="5 19" id="KW-0812">Transmembrane</keyword>
<dbReference type="FunFam" id="2.90.10.10:FF:000002">
    <property type="entry name" value="Serine/threonine-protein kinase"/>
    <property type="match status" value="1"/>
</dbReference>
<evidence type="ECO:0000256" key="14">
    <source>
        <dbReference type="ARBA" id="ARBA00023180"/>
    </source>
</evidence>
<evidence type="ECO:0000256" key="11">
    <source>
        <dbReference type="ARBA" id="ARBA00023136"/>
    </source>
</evidence>
<keyword evidence="4 17" id="KW-0808">Transferase</keyword>
<dbReference type="AlphaFoldDB" id="A0A8T0NG83"/>
<evidence type="ECO:0000256" key="3">
    <source>
        <dbReference type="ARBA" id="ARBA00022536"/>
    </source>
</evidence>
<dbReference type="CDD" id="cd01098">
    <property type="entry name" value="PAN_AP_plant"/>
    <property type="match status" value="1"/>
</dbReference>
<dbReference type="FunFam" id="1.10.510.10:FF:000227">
    <property type="entry name" value="Serine/threonine-protein kinase"/>
    <property type="match status" value="1"/>
</dbReference>
<evidence type="ECO:0000256" key="16">
    <source>
        <dbReference type="ARBA" id="ARBA00048679"/>
    </source>
</evidence>
<dbReference type="Pfam" id="PF00954">
    <property type="entry name" value="S_locus_glycop"/>
    <property type="match status" value="1"/>
</dbReference>
<dbReference type="Gene3D" id="1.10.510.10">
    <property type="entry name" value="Transferase(Phosphotransferase) domain 1"/>
    <property type="match status" value="1"/>
</dbReference>
<keyword evidence="10 19" id="KW-1133">Transmembrane helix</keyword>
<evidence type="ECO:0000256" key="2">
    <source>
        <dbReference type="ARBA" id="ARBA00022527"/>
    </source>
</evidence>
<dbReference type="EC" id="2.7.11.1" evidence="17"/>
<dbReference type="SMART" id="SM00108">
    <property type="entry name" value="B_lectin"/>
    <property type="match status" value="1"/>
</dbReference>
<sequence length="773" mass="85699">MPPAYIFVPVSFCILIIAASLCSAADTIYAGQPLTGSSEKLLISKNGKFALGFFQRSTSNRSSTPKWYLGIWFNTVSQLTPAWVANRENPLPDGTSSELIISADGNLAISNRHNRSILWSSQANTTTNNTIAMLLNSGDLVVSDASNSTAIFWRSFDHMTDTFLPGARMGRSKVIGRWTHGLVSNKNSRDLSPGIYSGHPSPGSADFNLLLSWNSSITYWSSGQWRGQYFSNMPEMSARYLFLSELVTNDQEEYFTYWLKNESMVTRYVLDVSGQAKMMIWSDASEEWISFYPEPGAQCEVYAVCGPFTGFSIRSQEDWEAGDRTGGCNRNIPLNCASSNSSMSGGLTDMFYAMRNVRYPDNAKHNEAGSAEDCERSCLSDCSCYAYSYSDGCRIWNSELLNVAQGYNGSAKIKTSKHKRGMIVGLVTAATIFTASSLFAIICMFVRRRIRKHSSMKSSNIRGGIVAFRYKGLQHATKNFSEKLGGGSFGSVFKGILPDSTAIAVKRLDGARQGEKEFRAEVRSIGMIQHINLVTLIGFCCQGSKRLLVYEYMPNHSLDAHLFQSSGMSLCWSTRYKIALGVARGLAYLHENCQDCIIHCDIKPQNILLDASFVPKIADFGMAKFIGRDFSRVITTMRGTVGYLAPEWISGVAISSKVDVYSYGMVLLEIIFGRRNSREEYSNDSIYFPVQVVNKLLEGNVQCLMDENIQDGINLEEVERACRVACWCIQDHESQRVNMGEVVQILEGLIKVDVPPMPKVLEAISGGTDSTIS</sequence>
<evidence type="ECO:0000256" key="18">
    <source>
        <dbReference type="PROSITE-ProRule" id="PRU10141"/>
    </source>
</evidence>
<dbReference type="SUPFAM" id="SSF56112">
    <property type="entry name" value="Protein kinase-like (PK-like)"/>
    <property type="match status" value="1"/>
</dbReference>
<feature type="domain" description="Protein kinase" evidence="21">
    <location>
        <begin position="478"/>
        <end position="750"/>
    </location>
</feature>
<dbReference type="InterPro" id="IPR001480">
    <property type="entry name" value="Bulb-type_lectin_dom"/>
</dbReference>
<evidence type="ECO:0000259" key="23">
    <source>
        <dbReference type="PROSITE" id="PS50948"/>
    </source>
</evidence>
<keyword evidence="12" id="KW-1015">Disulfide bond</keyword>
<dbReference type="CDD" id="cd14066">
    <property type="entry name" value="STKc_IRAK"/>
    <property type="match status" value="1"/>
</dbReference>
<organism evidence="24 25">
    <name type="scientific">Panicum virgatum</name>
    <name type="common">Blackwell switchgrass</name>
    <dbReference type="NCBI Taxonomy" id="38727"/>
    <lineage>
        <taxon>Eukaryota</taxon>
        <taxon>Viridiplantae</taxon>
        <taxon>Streptophyta</taxon>
        <taxon>Embryophyta</taxon>
        <taxon>Tracheophyta</taxon>
        <taxon>Spermatophyta</taxon>
        <taxon>Magnoliopsida</taxon>
        <taxon>Liliopsida</taxon>
        <taxon>Poales</taxon>
        <taxon>Poaceae</taxon>
        <taxon>PACMAD clade</taxon>
        <taxon>Panicoideae</taxon>
        <taxon>Panicodae</taxon>
        <taxon>Paniceae</taxon>
        <taxon>Panicinae</taxon>
        <taxon>Panicum</taxon>
        <taxon>Panicum sect. Hiantes</taxon>
    </lineage>
</organism>
<evidence type="ECO:0000256" key="13">
    <source>
        <dbReference type="ARBA" id="ARBA00023170"/>
    </source>
</evidence>
<feature type="signal peptide" evidence="20">
    <location>
        <begin position="1"/>
        <end position="24"/>
    </location>
</feature>
<evidence type="ECO:0000256" key="17">
    <source>
        <dbReference type="PIRNR" id="PIRNR000641"/>
    </source>
</evidence>
<dbReference type="PROSITE" id="PS50011">
    <property type="entry name" value="PROTEIN_KINASE_DOM"/>
    <property type="match status" value="1"/>
</dbReference>
<dbReference type="Pfam" id="PF08276">
    <property type="entry name" value="PAN_2"/>
    <property type="match status" value="1"/>
</dbReference>
<dbReference type="InterPro" id="IPR000719">
    <property type="entry name" value="Prot_kinase_dom"/>
</dbReference>
<evidence type="ECO:0000256" key="19">
    <source>
        <dbReference type="SAM" id="Phobius"/>
    </source>
</evidence>
<evidence type="ECO:0000256" key="15">
    <source>
        <dbReference type="ARBA" id="ARBA00047899"/>
    </source>
</evidence>
<comment type="subcellular location">
    <subcellularLocation>
        <location evidence="1">Membrane</location>
        <topology evidence="1">Single-pass type I membrane protein</topology>
    </subcellularLocation>
</comment>
<keyword evidence="14" id="KW-0325">Glycoprotein</keyword>
<dbReference type="Proteomes" id="UP000823388">
    <property type="component" value="Chromosome 9K"/>
</dbReference>
<dbReference type="PROSITE" id="PS50927">
    <property type="entry name" value="BULB_LECTIN"/>
    <property type="match status" value="1"/>
</dbReference>
<comment type="catalytic activity">
    <reaction evidence="16 17">
        <text>L-seryl-[protein] + ATP = O-phospho-L-seryl-[protein] + ADP + H(+)</text>
        <dbReference type="Rhea" id="RHEA:17989"/>
        <dbReference type="Rhea" id="RHEA-COMP:9863"/>
        <dbReference type="Rhea" id="RHEA-COMP:11604"/>
        <dbReference type="ChEBI" id="CHEBI:15378"/>
        <dbReference type="ChEBI" id="CHEBI:29999"/>
        <dbReference type="ChEBI" id="CHEBI:30616"/>
        <dbReference type="ChEBI" id="CHEBI:83421"/>
        <dbReference type="ChEBI" id="CHEBI:456216"/>
        <dbReference type="EC" id="2.7.11.1"/>
    </reaction>
</comment>
<reference evidence="24" key="1">
    <citation type="submission" date="2020-05" db="EMBL/GenBank/DDBJ databases">
        <title>WGS assembly of Panicum virgatum.</title>
        <authorList>
            <person name="Lovell J.T."/>
            <person name="Jenkins J."/>
            <person name="Shu S."/>
            <person name="Juenger T.E."/>
            <person name="Schmutz J."/>
        </authorList>
    </citation>
    <scope>NUCLEOTIDE SEQUENCE</scope>
    <source>
        <strain evidence="24">AP13</strain>
    </source>
</reference>
<evidence type="ECO:0000256" key="20">
    <source>
        <dbReference type="SAM" id="SignalP"/>
    </source>
</evidence>
<feature type="transmembrane region" description="Helical" evidence="19">
    <location>
        <begin position="422"/>
        <end position="446"/>
    </location>
</feature>
<evidence type="ECO:0000313" key="24">
    <source>
        <dbReference type="EMBL" id="KAG2547219.1"/>
    </source>
</evidence>
<dbReference type="PROSITE" id="PS00108">
    <property type="entry name" value="PROTEIN_KINASE_ST"/>
    <property type="match status" value="1"/>
</dbReference>
<evidence type="ECO:0000256" key="9">
    <source>
        <dbReference type="ARBA" id="ARBA00022840"/>
    </source>
</evidence>
<dbReference type="EMBL" id="CM029053">
    <property type="protein sequence ID" value="KAG2547219.1"/>
    <property type="molecule type" value="Genomic_DNA"/>
</dbReference>
<keyword evidence="7 17" id="KW-0547">Nucleotide-binding</keyword>
<comment type="similarity">
    <text evidence="17">Belongs to the protein kinase superfamily. Ser/Thr protein kinase family.</text>
</comment>
<dbReference type="Pfam" id="PF01453">
    <property type="entry name" value="B_lectin"/>
    <property type="match status" value="1"/>
</dbReference>
<dbReference type="GO" id="GO:0016020">
    <property type="term" value="C:membrane"/>
    <property type="evidence" value="ECO:0007669"/>
    <property type="project" value="UniProtKB-SubCell"/>
</dbReference>
<evidence type="ECO:0000256" key="8">
    <source>
        <dbReference type="ARBA" id="ARBA00022777"/>
    </source>
</evidence>
<keyword evidence="6 20" id="KW-0732">Signal</keyword>
<evidence type="ECO:0000256" key="7">
    <source>
        <dbReference type="ARBA" id="ARBA00022741"/>
    </source>
</evidence>
<dbReference type="InterPro" id="IPR024171">
    <property type="entry name" value="SRK-like_kinase"/>
</dbReference>
<evidence type="ECO:0000256" key="12">
    <source>
        <dbReference type="ARBA" id="ARBA00023157"/>
    </source>
</evidence>
<dbReference type="InterPro" id="IPR036426">
    <property type="entry name" value="Bulb-type_lectin_dom_sf"/>
</dbReference>
<dbReference type="Gene3D" id="3.30.200.20">
    <property type="entry name" value="Phosphorylase Kinase, domain 1"/>
    <property type="match status" value="1"/>
</dbReference>
<dbReference type="GO" id="GO:0048544">
    <property type="term" value="P:recognition of pollen"/>
    <property type="evidence" value="ECO:0007669"/>
    <property type="project" value="InterPro"/>
</dbReference>
<dbReference type="GO" id="GO:0005524">
    <property type="term" value="F:ATP binding"/>
    <property type="evidence" value="ECO:0007669"/>
    <property type="project" value="UniProtKB-UniRule"/>
</dbReference>
<protein>
    <recommendedName>
        <fullName evidence="17">Receptor-like serine/threonine-protein kinase</fullName>
        <ecNumber evidence="17">2.7.11.1</ecNumber>
    </recommendedName>
</protein>
<evidence type="ECO:0000256" key="10">
    <source>
        <dbReference type="ARBA" id="ARBA00022989"/>
    </source>
</evidence>
<dbReference type="PIRSF" id="PIRSF000641">
    <property type="entry name" value="SRK"/>
    <property type="match status" value="1"/>
</dbReference>
<proteinExistence type="inferred from homology"/>
<dbReference type="InterPro" id="IPR008271">
    <property type="entry name" value="Ser/Thr_kinase_AS"/>
</dbReference>
<dbReference type="PANTHER" id="PTHR47974:SF19">
    <property type="entry name" value="RECEPTOR-LIKE SERINE_THREONINE-PROTEIN KINASE"/>
    <property type="match status" value="1"/>
</dbReference>
<dbReference type="InterPro" id="IPR000858">
    <property type="entry name" value="S_locus_glycoprot_dom"/>
</dbReference>
<accession>A0A8T0NG83</accession>
<evidence type="ECO:0000256" key="6">
    <source>
        <dbReference type="ARBA" id="ARBA00022729"/>
    </source>
</evidence>
<dbReference type="CDD" id="cd00028">
    <property type="entry name" value="B_lectin"/>
    <property type="match status" value="1"/>
</dbReference>
<keyword evidence="8 17" id="KW-0418">Kinase</keyword>
<keyword evidence="3" id="KW-0245">EGF-like domain</keyword>
<keyword evidence="9 17" id="KW-0067">ATP-binding</keyword>
<evidence type="ECO:0000313" key="25">
    <source>
        <dbReference type="Proteomes" id="UP000823388"/>
    </source>
</evidence>
<dbReference type="InterPro" id="IPR011009">
    <property type="entry name" value="Kinase-like_dom_sf"/>
</dbReference>
<keyword evidence="2 17" id="KW-0723">Serine/threonine-protein kinase</keyword>
<dbReference type="PROSITE" id="PS50948">
    <property type="entry name" value="PAN"/>
    <property type="match status" value="1"/>
</dbReference>
<keyword evidence="11 19" id="KW-0472">Membrane</keyword>
<keyword evidence="13" id="KW-0675">Receptor</keyword>
<dbReference type="SMART" id="SM00473">
    <property type="entry name" value="PAN_AP"/>
    <property type="match status" value="1"/>
</dbReference>
<evidence type="ECO:0000256" key="1">
    <source>
        <dbReference type="ARBA" id="ARBA00004479"/>
    </source>
</evidence>
<keyword evidence="25" id="KW-1185">Reference proteome</keyword>
<comment type="catalytic activity">
    <reaction evidence="15 17">
        <text>L-threonyl-[protein] + ATP = O-phospho-L-threonyl-[protein] + ADP + H(+)</text>
        <dbReference type="Rhea" id="RHEA:46608"/>
        <dbReference type="Rhea" id="RHEA-COMP:11060"/>
        <dbReference type="Rhea" id="RHEA-COMP:11605"/>
        <dbReference type="ChEBI" id="CHEBI:15378"/>
        <dbReference type="ChEBI" id="CHEBI:30013"/>
        <dbReference type="ChEBI" id="CHEBI:30616"/>
        <dbReference type="ChEBI" id="CHEBI:61977"/>
        <dbReference type="ChEBI" id="CHEBI:456216"/>
        <dbReference type="EC" id="2.7.11.1"/>
    </reaction>
</comment>
<name>A0A8T0NG83_PANVG</name>
<dbReference type="Gene3D" id="2.90.10.10">
    <property type="entry name" value="Bulb-type lectin domain"/>
    <property type="match status" value="1"/>
</dbReference>
<dbReference type="GO" id="GO:0051707">
    <property type="term" value="P:response to other organism"/>
    <property type="evidence" value="ECO:0007669"/>
    <property type="project" value="UniProtKB-ARBA"/>
</dbReference>